<dbReference type="GO" id="GO:0016787">
    <property type="term" value="F:hydrolase activity"/>
    <property type="evidence" value="ECO:0007669"/>
    <property type="project" value="UniProtKB-KW"/>
</dbReference>
<dbReference type="PROSITE" id="PS51318">
    <property type="entry name" value="TAT"/>
    <property type="match status" value="1"/>
</dbReference>
<organism evidence="3 4">
    <name type="scientific">Sphingomonas spermidinifaciens</name>
    <dbReference type="NCBI Taxonomy" id="1141889"/>
    <lineage>
        <taxon>Bacteria</taxon>
        <taxon>Pseudomonadati</taxon>
        <taxon>Pseudomonadota</taxon>
        <taxon>Alphaproteobacteria</taxon>
        <taxon>Sphingomonadales</taxon>
        <taxon>Sphingomonadaceae</taxon>
        <taxon>Sphingomonas</taxon>
    </lineage>
</organism>
<dbReference type="PANTHER" id="PTHR48081">
    <property type="entry name" value="AB HYDROLASE SUPERFAMILY PROTEIN C4A8.06C"/>
    <property type="match status" value="1"/>
</dbReference>
<dbReference type="AlphaFoldDB" id="A0A2A4B7N7"/>
<dbReference type="InterPro" id="IPR050300">
    <property type="entry name" value="GDXG_lipolytic_enzyme"/>
</dbReference>
<proteinExistence type="predicted"/>
<keyword evidence="4" id="KW-1185">Reference proteome</keyword>
<dbReference type="RefSeq" id="WP_096342058.1">
    <property type="nucleotide sequence ID" value="NZ_NWMW01000001.1"/>
</dbReference>
<dbReference type="EMBL" id="NWMW01000001">
    <property type="protein sequence ID" value="PCD03654.1"/>
    <property type="molecule type" value="Genomic_DNA"/>
</dbReference>
<feature type="domain" description="BD-FAE-like" evidence="2">
    <location>
        <begin position="97"/>
        <end position="283"/>
    </location>
</feature>
<dbReference type="InterPro" id="IPR029058">
    <property type="entry name" value="AB_hydrolase_fold"/>
</dbReference>
<comment type="caution">
    <text evidence="3">The sequence shown here is derived from an EMBL/GenBank/DDBJ whole genome shotgun (WGS) entry which is preliminary data.</text>
</comment>
<dbReference type="Gene3D" id="3.40.50.1820">
    <property type="entry name" value="alpha/beta hydrolase"/>
    <property type="match status" value="1"/>
</dbReference>
<name>A0A2A4B7N7_9SPHN</name>
<reference evidence="3 4" key="1">
    <citation type="submission" date="2017-09" db="EMBL/GenBank/DDBJ databases">
        <title>Sphingomonas spermidinifaciens 9NM-10, whole genome shotgun sequence.</title>
        <authorList>
            <person name="Feng G."/>
            <person name="Zhu H."/>
        </authorList>
    </citation>
    <scope>NUCLEOTIDE SEQUENCE [LARGE SCALE GENOMIC DNA]</scope>
    <source>
        <strain evidence="3 4">9NM-10</strain>
    </source>
</reference>
<evidence type="ECO:0000256" key="1">
    <source>
        <dbReference type="ARBA" id="ARBA00022801"/>
    </source>
</evidence>
<evidence type="ECO:0000313" key="4">
    <source>
        <dbReference type="Proteomes" id="UP000218366"/>
    </source>
</evidence>
<dbReference type="InterPro" id="IPR006311">
    <property type="entry name" value="TAT_signal"/>
</dbReference>
<dbReference type="InterPro" id="IPR049492">
    <property type="entry name" value="BD-FAE-like_dom"/>
</dbReference>
<dbReference type="Pfam" id="PF20434">
    <property type="entry name" value="BD-FAE"/>
    <property type="match status" value="1"/>
</dbReference>
<dbReference type="Proteomes" id="UP000218366">
    <property type="component" value="Unassembled WGS sequence"/>
</dbReference>
<dbReference type="OrthoDB" id="9771666at2"/>
<dbReference type="PANTHER" id="PTHR48081:SF6">
    <property type="entry name" value="PEPTIDASE S9 PROLYL OLIGOPEPTIDASE CATALYTIC DOMAIN-CONTAINING PROTEIN"/>
    <property type="match status" value="1"/>
</dbReference>
<dbReference type="SUPFAM" id="SSF53474">
    <property type="entry name" value="alpha/beta-Hydrolases"/>
    <property type="match status" value="1"/>
</dbReference>
<keyword evidence="1" id="KW-0378">Hydrolase</keyword>
<protein>
    <submittedName>
        <fullName evidence="3">Pectin acetylesterase</fullName>
    </submittedName>
</protein>
<evidence type="ECO:0000313" key="3">
    <source>
        <dbReference type="EMBL" id="PCD03654.1"/>
    </source>
</evidence>
<evidence type="ECO:0000259" key="2">
    <source>
        <dbReference type="Pfam" id="PF20434"/>
    </source>
</evidence>
<accession>A0A2A4B7N7</accession>
<gene>
    <name evidence="3" type="ORF">COC42_04670</name>
</gene>
<sequence>MSLSRRDFVKSPVALAGASALGLGSAGWAQLPAPAAPAEAGEVIELWPRPPAGARNPAMAEIVEQTSTDPAYSSRRLKGVTRPRIVSFRAAQPNGAAMLIIPGGGFAWNYFEHEGYRVANALNRAGITCFVLFYRLAQDGWREPAAVGPADAQRAIRVIRANAARFGVDPARVGVMGFSAGGFLTTTMATRHSARFTAPVDAIDRQSARPLLTAPIYPVQTVDPADAYDGTAPSLFGGSATPEQIREWSPDQNVTADAVPTFMVHAEDDEVVPVANAVRLRDAMRAKGIAVETHLFARGGHGFALRPMPGAPDGLWLPLFLDFAREQKLFG</sequence>